<dbReference type="GO" id="GO:0071949">
    <property type="term" value="F:FAD binding"/>
    <property type="evidence" value="ECO:0007669"/>
    <property type="project" value="InterPro"/>
</dbReference>
<evidence type="ECO:0000313" key="4">
    <source>
        <dbReference type="Proteomes" id="UP000078286"/>
    </source>
</evidence>
<dbReference type="EMBL" id="LXEO01000015">
    <property type="protein sequence ID" value="OAT19412.1"/>
    <property type="molecule type" value="Genomic_DNA"/>
</dbReference>
<dbReference type="SUPFAM" id="SSF141868">
    <property type="entry name" value="EAL domain-like"/>
    <property type="match status" value="1"/>
</dbReference>
<dbReference type="PROSITE" id="PS50883">
    <property type="entry name" value="EAL"/>
    <property type="match status" value="1"/>
</dbReference>
<feature type="domain" description="BLUF" evidence="2">
    <location>
        <begin position="12"/>
        <end position="103"/>
    </location>
</feature>
<name>A0A1B7HUT2_9ENTR</name>
<dbReference type="SUPFAM" id="SSF54975">
    <property type="entry name" value="Acylphosphatase/BLUF domain-like"/>
    <property type="match status" value="1"/>
</dbReference>
<reference evidence="3 4" key="1">
    <citation type="submission" date="2016-04" db="EMBL/GenBank/DDBJ databases">
        <title>ATOL: Assembling a taxonomically balanced genome-scale reconstruction of the evolutionary history of the Enterobacteriaceae.</title>
        <authorList>
            <person name="Plunkett G.III."/>
            <person name="Neeno-Eckwall E.C."/>
            <person name="Glasner J.D."/>
            <person name="Perna N.T."/>
        </authorList>
    </citation>
    <scope>NUCLEOTIDE SEQUENCE [LARGE SCALE GENOMIC DNA]</scope>
    <source>
        <strain evidence="3 4">ATCC 51607</strain>
    </source>
</reference>
<dbReference type="PANTHER" id="PTHR33121:SF15">
    <property type="entry name" value="BLUE LIGHT- AND TEMPERATURE-REGULATED ANTIREPRESSOR BLUF"/>
    <property type="match status" value="1"/>
</dbReference>
<dbReference type="AlphaFoldDB" id="A0A1B7HUT2"/>
<dbReference type="Gene3D" id="3.30.70.100">
    <property type="match status" value="1"/>
</dbReference>
<dbReference type="Gene3D" id="3.20.20.450">
    <property type="entry name" value="EAL domain"/>
    <property type="match status" value="1"/>
</dbReference>
<dbReference type="PATRIC" id="fig|1354255.3.peg.1346"/>
<dbReference type="Pfam" id="PF00563">
    <property type="entry name" value="EAL"/>
    <property type="match status" value="1"/>
</dbReference>
<sequence length="416" mass="46269">MPKQLSIGHSMLTTIIYRSHICKNVPFHSVTDMVAAANVKNDQADVTGILLFNGTHFFQMIEGPEESVLNIYQHICRDNRHYNIVELLCDYAPARRFGKTGMELFDLREYDRDEVLQAVLDKGTSKYQLFYNDRALKFLRTFVEATEKENYFEIPPADSWLFISDKKDVHTQAVIADNSADCSFAFQPMVDPFAQKILSTEALLRTAGGESTATYFAGFTGKALYEADLNSKKVAFAMASSLKLGEQSVSVNLLPMTLVVIPGAVDFLLREIQINGLVPEQVTVEFTESEVISRIDEFTDGIRQLKAAGISVAIDHFGAGFGGLLLLSQFQPDRIKINRELIKDVHKSGPRQAIIQAIIKCCASLEISISAVGVEKAEEWMWLESAGISHFQGNLFARAQLSGIAAVAWPERKADL</sequence>
<organism evidence="3 4">
    <name type="scientific">Buttiauxella noackiae ATCC 51607</name>
    <dbReference type="NCBI Taxonomy" id="1354255"/>
    <lineage>
        <taxon>Bacteria</taxon>
        <taxon>Pseudomonadati</taxon>
        <taxon>Pseudomonadota</taxon>
        <taxon>Gammaproteobacteria</taxon>
        <taxon>Enterobacterales</taxon>
        <taxon>Enterobacteriaceae</taxon>
        <taxon>Buttiauxella</taxon>
    </lineage>
</organism>
<keyword evidence="4" id="KW-1185">Reference proteome</keyword>
<dbReference type="InterPro" id="IPR007024">
    <property type="entry name" value="BLUF_domain"/>
</dbReference>
<proteinExistence type="predicted"/>
<dbReference type="Proteomes" id="UP000078286">
    <property type="component" value="Unassembled WGS sequence"/>
</dbReference>
<dbReference type="CDD" id="cd01948">
    <property type="entry name" value="EAL"/>
    <property type="match status" value="1"/>
</dbReference>
<comment type="caution">
    <text evidence="3">The sequence shown here is derived from an EMBL/GenBank/DDBJ whole genome shotgun (WGS) entry which is preliminary data.</text>
</comment>
<dbReference type="GO" id="GO:0071111">
    <property type="term" value="F:cyclic-guanylate-specific phosphodiesterase activity"/>
    <property type="evidence" value="ECO:0007669"/>
    <property type="project" value="InterPro"/>
</dbReference>
<dbReference type="SMART" id="SM00052">
    <property type="entry name" value="EAL"/>
    <property type="match status" value="1"/>
</dbReference>
<protein>
    <submittedName>
        <fullName evidence="3">YcgF family protein</fullName>
    </submittedName>
</protein>
<dbReference type="InterPro" id="IPR035919">
    <property type="entry name" value="EAL_sf"/>
</dbReference>
<dbReference type="InterPro" id="IPR001633">
    <property type="entry name" value="EAL_dom"/>
</dbReference>
<dbReference type="GO" id="GO:0009882">
    <property type="term" value="F:blue light photoreceptor activity"/>
    <property type="evidence" value="ECO:0007669"/>
    <property type="project" value="InterPro"/>
</dbReference>
<dbReference type="PROSITE" id="PS50925">
    <property type="entry name" value="BLUF"/>
    <property type="match status" value="1"/>
</dbReference>
<dbReference type="Pfam" id="PF04940">
    <property type="entry name" value="BLUF"/>
    <property type="match status" value="1"/>
</dbReference>
<dbReference type="InterPro" id="IPR036046">
    <property type="entry name" value="Acylphosphatase-like_dom_sf"/>
</dbReference>
<dbReference type="PANTHER" id="PTHR33121">
    <property type="entry name" value="CYCLIC DI-GMP PHOSPHODIESTERASE PDEF"/>
    <property type="match status" value="1"/>
</dbReference>
<dbReference type="InterPro" id="IPR050706">
    <property type="entry name" value="Cyclic-di-GMP_PDE-like"/>
</dbReference>
<feature type="domain" description="EAL" evidence="1">
    <location>
        <begin position="166"/>
        <end position="413"/>
    </location>
</feature>
<evidence type="ECO:0000259" key="2">
    <source>
        <dbReference type="PROSITE" id="PS50925"/>
    </source>
</evidence>
<evidence type="ECO:0000259" key="1">
    <source>
        <dbReference type="PROSITE" id="PS50883"/>
    </source>
</evidence>
<accession>A0A1B7HUT2</accession>
<evidence type="ECO:0000313" key="3">
    <source>
        <dbReference type="EMBL" id="OAT19412.1"/>
    </source>
</evidence>
<gene>
    <name evidence="3" type="ORF">M979_1303</name>
</gene>
<dbReference type="SMART" id="SM01034">
    <property type="entry name" value="BLUF"/>
    <property type="match status" value="1"/>
</dbReference>